<sequence>MSCGRAFTGPKLNFEVLVRVPFVPFGTLGPLHNCWGGGGRGGWVELLGREGLGAKEVTGCYSGVVAEEGGVTEEDDTAHEGDTADEGYGRVEVDECGGVA</sequence>
<organism evidence="2 3">
    <name type="scientific">Asparagus officinalis</name>
    <name type="common">Garden asparagus</name>
    <dbReference type="NCBI Taxonomy" id="4686"/>
    <lineage>
        <taxon>Eukaryota</taxon>
        <taxon>Viridiplantae</taxon>
        <taxon>Streptophyta</taxon>
        <taxon>Embryophyta</taxon>
        <taxon>Tracheophyta</taxon>
        <taxon>Spermatophyta</taxon>
        <taxon>Magnoliopsida</taxon>
        <taxon>Liliopsida</taxon>
        <taxon>Asparagales</taxon>
        <taxon>Asparagaceae</taxon>
        <taxon>Asparagoideae</taxon>
        <taxon>Asparagus</taxon>
    </lineage>
</organism>
<gene>
    <name evidence="2" type="ORF">A4U43_C05F18540</name>
</gene>
<dbReference type="EMBL" id="CM007385">
    <property type="protein sequence ID" value="ONK69029.1"/>
    <property type="molecule type" value="Genomic_DNA"/>
</dbReference>
<reference evidence="3" key="1">
    <citation type="journal article" date="2017" name="Nat. Commun.">
        <title>The asparagus genome sheds light on the origin and evolution of a young Y chromosome.</title>
        <authorList>
            <person name="Harkess A."/>
            <person name="Zhou J."/>
            <person name="Xu C."/>
            <person name="Bowers J.E."/>
            <person name="Van der Hulst R."/>
            <person name="Ayyampalayam S."/>
            <person name="Mercati F."/>
            <person name="Riccardi P."/>
            <person name="McKain M.R."/>
            <person name="Kakrana A."/>
            <person name="Tang H."/>
            <person name="Ray J."/>
            <person name="Groenendijk J."/>
            <person name="Arikit S."/>
            <person name="Mathioni S.M."/>
            <person name="Nakano M."/>
            <person name="Shan H."/>
            <person name="Telgmann-Rauber A."/>
            <person name="Kanno A."/>
            <person name="Yue Z."/>
            <person name="Chen H."/>
            <person name="Li W."/>
            <person name="Chen Y."/>
            <person name="Xu X."/>
            <person name="Zhang Y."/>
            <person name="Luo S."/>
            <person name="Chen H."/>
            <person name="Gao J."/>
            <person name="Mao Z."/>
            <person name="Pires J.C."/>
            <person name="Luo M."/>
            <person name="Kudrna D."/>
            <person name="Wing R.A."/>
            <person name="Meyers B.C."/>
            <person name="Yi K."/>
            <person name="Kong H."/>
            <person name="Lavrijsen P."/>
            <person name="Sunseri F."/>
            <person name="Falavigna A."/>
            <person name="Ye Y."/>
            <person name="Leebens-Mack J.H."/>
            <person name="Chen G."/>
        </authorList>
    </citation>
    <scope>NUCLEOTIDE SEQUENCE [LARGE SCALE GENOMIC DNA]</scope>
    <source>
        <strain evidence="3">cv. DH0086</strain>
    </source>
</reference>
<keyword evidence="3" id="KW-1185">Reference proteome</keyword>
<feature type="compositionally biased region" description="Basic and acidic residues" evidence="1">
    <location>
        <begin position="78"/>
        <end position="88"/>
    </location>
</feature>
<dbReference type="Gramene" id="ONK69029">
    <property type="protein sequence ID" value="ONK69029"/>
    <property type="gene ID" value="A4U43_C05F18540"/>
</dbReference>
<accession>A0A5P1EWG7</accession>
<proteinExistence type="predicted"/>
<evidence type="ECO:0000313" key="3">
    <source>
        <dbReference type="Proteomes" id="UP000243459"/>
    </source>
</evidence>
<evidence type="ECO:0000256" key="1">
    <source>
        <dbReference type="SAM" id="MobiDB-lite"/>
    </source>
</evidence>
<name>A0A5P1EWG7_ASPOF</name>
<evidence type="ECO:0000313" key="2">
    <source>
        <dbReference type="EMBL" id="ONK69029.1"/>
    </source>
</evidence>
<dbReference type="Proteomes" id="UP000243459">
    <property type="component" value="Chromosome 5"/>
</dbReference>
<protein>
    <submittedName>
        <fullName evidence="2">Uncharacterized protein</fullName>
    </submittedName>
</protein>
<dbReference type="AlphaFoldDB" id="A0A5P1EWG7"/>
<feature type="region of interest" description="Disordered" evidence="1">
    <location>
        <begin position="68"/>
        <end position="88"/>
    </location>
</feature>